<dbReference type="RefSeq" id="WP_251967221.1">
    <property type="nucleotide sequence ID" value="NZ_CP146284.1"/>
</dbReference>
<feature type="domain" description="ATP-grasp" evidence="2">
    <location>
        <begin position="143"/>
        <end position="355"/>
    </location>
</feature>
<dbReference type="EMBL" id="CP146284">
    <property type="protein sequence ID" value="WWV66040.1"/>
    <property type="molecule type" value="Genomic_DNA"/>
</dbReference>
<proteinExistence type="predicted"/>
<sequence>MCIPRIHYFNPGHETAVLSGKVNYTPPRQVQTMFRDLACLPLWYADSKDLVWVEEYAMAEAYLSVLRRVFPQLPSVISTERFLHESSLGNYDAAPWGLSLQSLHYYKRLQKSEKGNVRIPVWNDVYKQLTGRQTARKVLERLKELLPEMVLPVTPVFCRTVDEIKTYMQTHQPPFVLKTPFSSSGRGLLWLCSSELLQKDLLWIDGAIRKQEEISIEPALDRQQDWAMEFVSDGKGRVSYRGLSVFGTAERGAYSGNILGSESFRESFILSHISTTDFVQVKNALEIALSEIYGYLYTGCIGVDMLLYRQSGYSSWNIHPCVEINMRQTMGMVAVQLSERFLDVNATGQFVVDYARLSGEIQMRDREMQARYPLVTENGKIRSGYVSLCPITGDTHYWAYVIIS</sequence>
<evidence type="ECO:0000256" key="1">
    <source>
        <dbReference type="PROSITE-ProRule" id="PRU00409"/>
    </source>
</evidence>
<protein>
    <recommendedName>
        <fullName evidence="2">ATP-grasp domain-containing protein</fullName>
    </recommendedName>
</protein>
<keyword evidence="1" id="KW-0547">Nucleotide-binding</keyword>
<keyword evidence="4" id="KW-1185">Reference proteome</keyword>
<evidence type="ECO:0000313" key="4">
    <source>
        <dbReference type="Proteomes" id="UP001320603"/>
    </source>
</evidence>
<dbReference type="SUPFAM" id="SSF56059">
    <property type="entry name" value="Glutathione synthetase ATP-binding domain-like"/>
    <property type="match status" value="1"/>
</dbReference>
<keyword evidence="1" id="KW-0067">ATP-binding</keyword>
<reference evidence="3 4" key="1">
    <citation type="submission" date="2024-02" db="EMBL/GenBank/DDBJ databases">
        <title>Whole genome sequencing of Parabacteroides sp. AD58.</title>
        <authorList>
            <person name="Chaplin A.V."/>
            <person name="Pikina A.P."/>
            <person name="Sokolova S.R."/>
            <person name="Korostin D.O."/>
            <person name="Efimov B.A."/>
        </authorList>
    </citation>
    <scope>NUCLEOTIDE SEQUENCE [LARGE SCALE GENOMIC DNA]</scope>
    <source>
        <strain evidence="3 4">AD58</strain>
    </source>
</reference>
<dbReference type="Proteomes" id="UP001320603">
    <property type="component" value="Chromosome"/>
</dbReference>
<organism evidence="3 4">
    <name type="scientific">Parabacteroides absconsus</name>
    <dbReference type="NCBI Taxonomy" id="2951805"/>
    <lineage>
        <taxon>Bacteria</taxon>
        <taxon>Pseudomonadati</taxon>
        <taxon>Bacteroidota</taxon>
        <taxon>Bacteroidia</taxon>
        <taxon>Bacteroidales</taxon>
        <taxon>Tannerellaceae</taxon>
        <taxon>Parabacteroides</taxon>
    </lineage>
</organism>
<gene>
    <name evidence="3" type="ORF">NEE14_013745</name>
</gene>
<evidence type="ECO:0000313" key="3">
    <source>
        <dbReference type="EMBL" id="WWV66040.1"/>
    </source>
</evidence>
<dbReference type="InterPro" id="IPR011761">
    <property type="entry name" value="ATP-grasp"/>
</dbReference>
<evidence type="ECO:0000259" key="2">
    <source>
        <dbReference type="PROSITE" id="PS50975"/>
    </source>
</evidence>
<name>A0ABZ2IRK9_9BACT</name>
<dbReference type="PROSITE" id="PS50975">
    <property type="entry name" value="ATP_GRASP"/>
    <property type="match status" value="1"/>
</dbReference>
<accession>A0ABZ2IRK9</accession>